<keyword evidence="1" id="KW-0732">Signal</keyword>
<gene>
    <name evidence="2" type="ORF">EDC63_1492</name>
</gene>
<dbReference type="EMBL" id="SMCO01000049">
    <property type="protein sequence ID" value="TCV77549.1"/>
    <property type="molecule type" value="Genomic_DNA"/>
</dbReference>
<dbReference type="RefSeq" id="WP_124946290.1">
    <property type="nucleotide sequence ID" value="NZ_BHVT01000029.1"/>
</dbReference>
<accession>A0A4R3XP84</accession>
<evidence type="ECO:0008006" key="4">
    <source>
        <dbReference type="Google" id="ProtNLM"/>
    </source>
</evidence>
<dbReference type="AlphaFoldDB" id="A0A4R3XP84"/>
<name>A0A4R3XP84_9PROT</name>
<sequence length="308" mass="32617">MNARTTLLLLLLPLMGLIGGCAGTQSFTTAARAGETIALPVGWLNLKSQNLNVTITPASGPAFTNVQVKAIVNLYPDPSSKLMVGFRTKQDLGNGDFSIGRNINNIVTTDDREWWQTTILLDLPATIPTGAAKVNITDNAGNTIYPVNVTVLPGIAQSNLFNIYTPGTGGQGAFDFLNTYPAALKSMETANRYVVTFSGQDASGNDLIPHSIQLQFTHTPSVGVACVIDPVAYLKSTVWSDDGATLKVMLTPSKGSTLTQTLSNKGLVQFKFYVAGGITNLTLDPSSVKAYDINGTLMTGVTAKVTPQ</sequence>
<evidence type="ECO:0000256" key="1">
    <source>
        <dbReference type="SAM" id="SignalP"/>
    </source>
</evidence>
<organism evidence="2 3">
    <name type="scientific">Sulfurirhabdus autotrophica</name>
    <dbReference type="NCBI Taxonomy" id="1706046"/>
    <lineage>
        <taxon>Bacteria</taxon>
        <taxon>Pseudomonadati</taxon>
        <taxon>Pseudomonadota</taxon>
        <taxon>Betaproteobacteria</taxon>
        <taxon>Nitrosomonadales</taxon>
        <taxon>Sulfuricellaceae</taxon>
        <taxon>Sulfurirhabdus</taxon>
    </lineage>
</organism>
<dbReference type="Proteomes" id="UP000295367">
    <property type="component" value="Unassembled WGS sequence"/>
</dbReference>
<evidence type="ECO:0000313" key="2">
    <source>
        <dbReference type="EMBL" id="TCV77549.1"/>
    </source>
</evidence>
<reference evidence="2 3" key="1">
    <citation type="submission" date="2019-03" db="EMBL/GenBank/DDBJ databases">
        <title>Genomic Encyclopedia of Type Strains, Phase IV (KMG-IV): sequencing the most valuable type-strain genomes for metagenomic binning, comparative biology and taxonomic classification.</title>
        <authorList>
            <person name="Goeker M."/>
        </authorList>
    </citation>
    <scope>NUCLEOTIDE SEQUENCE [LARGE SCALE GENOMIC DNA]</scope>
    <source>
        <strain evidence="2 3">DSM 100309</strain>
    </source>
</reference>
<keyword evidence="3" id="KW-1185">Reference proteome</keyword>
<dbReference type="PROSITE" id="PS51257">
    <property type="entry name" value="PROKAR_LIPOPROTEIN"/>
    <property type="match status" value="1"/>
</dbReference>
<feature type="chain" id="PRO_5020204158" description="DUF4382 domain-containing protein" evidence="1">
    <location>
        <begin position="23"/>
        <end position="308"/>
    </location>
</feature>
<proteinExistence type="predicted"/>
<feature type="signal peptide" evidence="1">
    <location>
        <begin position="1"/>
        <end position="22"/>
    </location>
</feature>
<protein>
    <recommendedName>
        <fullName evidence="4">DUF4382 domain-containing protein</fullName>
    </recommendedName>
</protein>
<evidence type="ECO:0000313" key="3">
    <source>
        <dbReference type="Proteomes" id="UP000295367"/>
    </source>
</evidence>
<dbReference type="OrthoDB" id="8567533at2"/>
<comment type="caution">
    <text evidence="2">The sequence shown here is derived from an EMBL/GenBank/DDBJ whole genome shotgun (WGS) entry which is preliminary data.</text>
</comment>